<keyword evidence="2" id="KW-1185">Reference proteome</keyword>
<evidence type="ECO:0000313" key="2">
    <source>
        <dbReference type="Proteomes" id="UP000250369"/>
    </source>
</evidence>
<dbReference type="AlphaFoldDB" id="A0A329LVQ9"/>
<evidence type="ECO:0000313" key="1">
    <source>
        <dbReference type="EMBL" id="RAV11889.1"/>
    </source>
</evidence>
<reference evidence="1 2" key="1">
    <citation type="journal article" date="2009" name="Int. J. Syst. Evol. Microbiol.">
        <title>Paenibacillus contaminans sp. nov., isolated from a contaminated laboratory plate.</title>
        <authorList>
            <person name="Chou J.H."/>
            <person name="Lee J.H."/>
            <person name="Lin M.C."/>
            <person name="Chang P.S."/>
            <person name="Arun A.B."/>
            <person name="Young C.C."/>
            <person name="Chen W.M."/>
        </authorList>
    </citation>
    <scope>NUCLEOTIDE SEQUENCE [LARGE SCALE GENOMIC DNA]</scope>
    <source>
        <strain evidence="1 2">CKOBP-6</strain>
    </source>
</reference>
<protein>
    <submittedName>
        <fullName evidence="1">Uncharacterized protein</fullName>
    </submittedName>
</protein>
<gene>
    <name evidence="1" type="ORF">DQG23_35505</name>
</gene>
<dbReference type="EMBL" id="QMFB01000035">
    <property type="protein sequence ID" value="RAV11889.1"/>
    <property type="molecule type" value="Genomic_DNA"/>
</dbReference>
<dbReference type="Proteomes" id="UP000250369">
    <property type="component" value="Unassembled WGS sequence"/>
</dbReference>
<sequence length="80" mass="8938">MKNGLERKSEETKKVTELNTEGETVPVKGGFVYMEVLRTTSSYCAERKLPIHKIKRLTASTTTAAPHNKAILPKQHTVTI</sequence>
<accession>A0A329LVQ9</accession>
<comment type="caution">
    <text evidence="1">The sequence shown here is derived from an EMBL/GenBank/DDBJ whole genome shotgun (WGS) entry which is preliminary data.</text>
</comment>
<name>A0A329LVQ9_9BACL</name>
<proteinExistence type="predicted"/>
<organism evidence="1 2">
    <name type="scientific">Paenibacillus contaminans</name>
    <dbReference type="NCBI Taxonomy" id="450362"/>
    <lineage>
        <taxon>Bacteria</taxon>
        <taxon>Bacillati</taxon>
        <taxon>Bacillota</taxon>
        <taxon>Bacilli</taxon>
        <taxon>Bacillales</taxon>
        <taxon>Paenibacillaceae</taxon>
        <taxon>Paenibacillus</taxon>
    </lineage>
</organism>